<sequence length="209" mass="22952">MDLFDAPSMPLQVLHDAEGGVRYWPQLLTPSLAQECFAALREAIDWRSQHREMYDRIVAVPRMLASYRLDAPLPPGLPLHALLAAVQAVLPAPYNAVGLNLYRDGRDSVAMHHDKLQTLLAPHPIALISLGAPRRMQLRVKDGSTRAMGVDLAPGSLLAMSHASQVTHEHGIPKTARAVGERISVVFRVRPAERMAAGQHGPHWEPAQT</sequence>
<feature type="domain" description="Fe2OG dioxygenase" evidence="1">
    <location>
        <begin position="93"/>
        <end position="191"/>
    </location>
</feature>
<dbReference type="OrthoDB" id="190276at2"/>
<accession>A0A0G8KNQ2</accession>
<dbReference type="PANTHER" id="PTHR31212:SF4">
    <property type="entry name" value="ALPHA-KETOGLUTARATE-DEPENDENT DIOXYGENASE ALKB HOMOLOG 3"/>
    <property type="match status" value="1"/>
</dbReference>
<organism evidence="2">
    <name type="scientific">Xanthomonas hortorum pv. gardneri</name>
    <dbReference type="NCBI Taxonomy" id="2754056"/>
    <lineage>
        <taxon>Bacteria</taxon>
        <taxon>Pseudomonadati</taxon>
        <taxon>Pseudomonadota</taxon>
        <taxon>Gammaproteobacteria</taxon>
        <taxon>Lysobacterales</taxon>
        <taxon>Lysobacteraceae</taxon>
        <taxon>Xanthomonas</taxon>
    </lineage>
</organism>
<dbReference type="Gene3D" id="2.60.120.590">
    <property type="entry name" value="Alpha-ketoglutarate-dependent dioxygenase AlkB-like"/>
    <property type="match status" value="1"/>
</dbReference>
<dbReference type="AlphaFoldDB" id="A0A0G8KNQ2"/>
<dbReference type="RefSeq" id="WP_006449275.1">
    <property type="nucleotide sequence ID" value="NZ_CP018728.1"/>
</dbReference>
<dbReference type="SUPFAM" id="SSF51197">
    <property type="entry name" value="Clavaminate synthase-like"/>
    <property type="match status" value="1"/>
</dbReference>
<dbReference type="InterPro" id="IPR037151">
    <property type="entry name" value="AlkB-like_sf"/>
</dbReference>
<gene>
    <name evidence="2" type="ORF">CFBP8129_32230</name>
</gene>
<dbReference type="Pfam" id="PF13532">
    <property type="entry name" value="2OG-FeII_Oxy_2"/>
    <property type="match status" value="1"/>
</dbReference>
<dbReference type="InterPro" id="IPR032854">
    <property type="entry name" value="ALKBH3"/>
</dbReference>
<dbReference type="PANTHER" id="PTHR31212">
    <property type="entry name" value="ALPHA-KETOGLUTARATE-DEPENDENT DIOXYGENASE ALKB HOMOLOG 3"/>
    <property type="match status" value="1"/>
</dbReference>
<evidence type="ECO:0000259" key="1">
    <source>
        <dbReference type="PROSITE" id="PS51471"/>
    </source>
</evidence>
<evidence type="ECO:0000313" key="2">
    <source>
        <dbReference type="EMBL" id="CAD0346968.1"/>
    </source>
</evidence>
<dbReference type="GO" id="GO:0051213">
    <property type="term" value="F:dioxygenase activity"/>
    <property type="evidence" value="ECO:0007669"/>
    <property type="project" value="InterPro"/>
</dbReference>
<dbReference type="InterPro" id="IPR005123">
    <property type="entry name" value="Oxoglu/Fe-dep_dioxygenase_dom"/>
</dbReference>
<name>A0A0G8KNQ2_9XANT</name>
<dbReference type="GO" id="GO:0006307">
    <property type="term" value="P:DNA alkylation repair"/>
    <property type="evidence" value="ECO:0007669"/>
    <property type="project" value="InterPro"/>
</dbReference>
<dbReference type="InterPro" id="IPR027450">
    <property type="entry name" value="AlkB-like"/>
</dbReference>
<dbReference type="GeneID" id="55512753"/>
<dbReference type="PROSITE" id="PS51471">
    <property type="entry name" value="FE2OG_OXY"/>
    <property type="match status" value="1"/>
</dbReference>
<protein>
    <recommendedName>
        <fullName evidence="1">Fe2OG dioxygenase domain-containing protein</fullName>
    </recommendedName>
</protein>
<dbReference type="STRING" id="90270.BI317_06885"/>
<dbReference type="EMBL" id="LR828253">
    <property type="protein sequence ID" value="CAD0346968.1"/>
    <property type="molecule type" value="Genomic_DNA"/>
</dbReference>
<dbReference type="EMBL" id="LR828253">
    <property type="protein sequence ID" value="CAD0346973.1"/>
    <property type="molecule type" value="Genomic_DNA"/>
</dbReference>
<reference evidence="2" key="1">
    <citation type="submission" date="2020-07" db="EMBL/GenBank/DDBJ databases">
        <authorList>
            <person name="Pothier F. J."/>
        </authorList>
    </citation>
    <scope>NUCLEOTIDE SEQUENCE</scope>
    <source>
        <strain evidence="2">CFBP 8129</strain>
    </source>
</reference>
<proteinExistence type="predicted"/>